<keyword evidence="2" id="KW-1185">Reference proteome</keyword>
<dbReference type="Proteomes" id="UP000596381">
    <property type="component" value="Segment"/>
</dbReference>
<organism evidence="1 2">
    <name type="scientific">Klebsiella phage vB_KpM_FBKp24</name>
    <dbReference type="NCBI Taxonomy" id="2801834"/>
    <lineage>
        <taxon>Viruses</taxon>
        <taxon>Duplodnaviria</taxon>
        <taxon>Heunggongvirae</taxon>
        <taxon>Uroviricota</taxon>
        <taxon>Caudoviricetes</taxon>
        <taxon>Chimalliviridae</taxon>
        <taxon>Maaswegvirus</taxon>
        <taxon>Maaswegvirus Kp24</taxon>
    </lineage>
</organism>
<gene>
    <name evidence="1" type="ORF">vBKpMFBKp24_099</name>
</gene>
<evidence type="ECO:0000313" key="2">
    <source>
        <dbReference type="Proteomes" id="UP000596381"/>
    </source>
</evidence>
<accession>A0A7U0GBN5</accession>
<sequence length="175" mass="20052">MKTQSLVVLPTMEILKKPLRFSGFLGNRNQTLSDVFVKKEARGYCPVKAEQFDFPLIFEVEEMKIVDRQVRSAYLPWLLERLSFLSLSISENGRLRITGIDISNTRLSDGANIRSRIEKSSFADVIYALLTKDPLFDPLSVTLLIEAIVPRLLTKLNVEYEAYLINENHDGEEEK</sequence>
<evidence type="ECO:0000313" key="1">
    <source>
        <dbReference type="EMBL" id="QQV92169.1"/>
    </source>
</evidence>
<name>A0A7U0GBN5_9CAUD</name>
<dbReference type="EMBL" id="MW394391">
    <property type="protein sequence ID" value="QQV92169.1"/>
    <property type="molecule type" value="Genomic_DNA"/>
</dbReference>
<reference evidence="1 2" key="1">
    <citation type="submission" date="2020-12" db="EMBL/GenBank/DDBJ databases">
        <title>Genomic characterization of four novel bacteriophages infecting Klebsiella pneumoniae.</title>
        <authorList>
            <person name="Estrada Bonilla B."/>
            <person name="Costa A.R."/>
            <person name="van Rossum T."/>
            <person name="Hagedoorn S."/>
            <person name="Wallinga H."/>
            <person name="Xiao M."/>
            <person name="Song W."/>
            <person name="Haas P.-J."/>
            <person name="Nobrega F.L."/>
            <person name="Brouns S.J.J."/>
        </authorList>
    </citation>
    <scope>NUCLEOTIDE SEQUENCE [LARGE SCALE GENOMIC DNA]</scope>
</reference>
<proteinExistence type="predicted"/>
<protein>
    <submittedName>
        <fullName evidence="1">Uncharacterized protein</fullName>
    </submittedName>
</protein>